<reference evidence="1" key="1">
    <citation type="journal article" date="2012" name="PLoS Negl. Trop. Dis.">
        <title>A systematically improved high quality genome and transcriptome of the human blood fluke Schistosoma mansoni.</title>
        <authorList>
            <person name="Protasio A.V."/>
            <person name="Tsai I.J."/>
            <person name="Babbage A."/>
            <person name="Nichol S."/>
            <person name="Hunt M."/>
            <person name="Aslett M.A."/>
            <person name="De Silva N."/>
            <person name="Velarde G.S."/>
            <person name="Anderson T.J."/>
            <person name="Clark R.C."/>
            <person name="Davidson C."/>
            <person name="Dillon G.P."/>
            <person name="Holroyd N.E."/>
            <person name="LoVerde P.T."/>
            <person name="Lloyd C."/>
            <person name="McQuillan J."/>
            <person name="Oliveira G."/>
            <person name="Otto T.D."/>
            <person name="Parker-Manuel S.J."/>
            <person name="Quail M.A."/>
            <person name="Wilson R.A."/>
            <person name="Zerlotini A."/>
            <person name="Dunne D.W."/>
            <person name="Berriman M."/>
        </authorList>
    </citation>
    <scope>NUCLEOTIDE SEQUENCE [LARGE SCALE GENOMIC DNA]</scope>
    <source>
        <strain evidence="1">Puerto Rican</strain>
    </source>
</reference>
<dbReference type="AlphaFoldDB" id="A0A5K4F4B5"/>
<dbReference type="WBParaSite" id="Smp_317600.1">
    <property type="protein sequence ID" value="Smp_317600.1"/>
    <property type="gene ID" value="Smp_317600"/>
</dbReference>
<keyword evidence="1" id="KW-1185">Reference proteome</keyword>
<reference evidence="2" key="2">
    <citation type="submission" date="2019-11" db="UniProtKB">
        <authorList>
            <consortium name="WormBaseParasite"/>
        </authorList>
    </citation>
    <scope>IDENTIFICATION</scope>
    <source>
        <strain evidence="2">Puerto Rican</strain>
    </source>
</reference>
<accession>A0A5K4F4B5</accession>
<dbReference type="InParanoid" id="A0A5K4F4B5"/>
<name>A0A5K4F4B5_SCHMA</name>
<protein>
    <submittedName>
        <fullName evidence="2">Uncharacterized protein</fullName>
    </submittedName>
</protein>
<organism evidence="1 2">
    <name type="scientific">Schistosoma mansoni</name>
    <name type="common">Blood fluke</name>
    <dbReference type="NCBI Taxonomy" id="6183"/>
    <lineage>
        <taxon>Eukaryota</taxon>
        <taxon>Metazoa</taxon>
        <taxon>Spiralia</taxon>
        <taxon>Lophotrochozoa</taxon>
        <taxon>Platyhelminthes</taxon>
        <taxon>Trematoda</taxon>
        <taxon>Digenea</taxon>
        <taxon>Strigeidida</taxon>
        <taxon>Schistosomatoidea</taxon>
        <taxon>Schistosomatidae</taxon>
        <taxon>Schistosoma</taxon>
    </lineage>
</organism>
<proteinExistence type="predicted"/>
<dbReference type="Proteomes" id="UP000008854">
    <property type="component" value="Unassembled WGS sequence"/>
</dbReference>
<evidence type="ECO:0000313" key="2">
    <source>
        <dbReference type="WBParaSite" id="Smp_317600.1"/>
    </source>
</evidence>
<dbReference type="Pfam" id="PF20180">
    <property type="entry name" value="UQCC2_CBP6"/>
    <property type="match status" value="1"/>
</dbReference>
<evidence type="ECO:0000313" key="1">
    <source>
        <dbReference type="Proteomes" id="UP000008854"/>
    </source>
</evidence>
<sequence length="157" mass="18166">MPLINYRTALTAYQRFQSVTCVSLNRHYGSSLPPLEYFTKLQEVADRWPSDACGRKVTLKDEIKRRGTELISKPIQEIDTKFWEEEYQSLSRILNNHYRDIYRPPSVLGDSCTVPGGSVIAATGADLIECRRILYDREEENEKGVSLYQRLVDKLFN</sequence>